<protein>
    <submittedName>
        <fullName evidence="1">Uncharacterized protein</fullName>
    </submittedName>
</protein>
<dbReference type="RefSeq" id="WP_011849191.1">
    <property type="nucleotide sequence ID" value="NC_009073.1"/>
</dbReference>
<dbReference type="InterPro" id="IPR016195">
    <property type="entry name" value="Pol/histidinol_Pase-like"/>
</dbReference>
<sequence length="174" mass="19178">MKVVKRGFVEWDLVRVGPEVEAALWEVGVRAAVLREEAETEVIAPFVRGVDIRWAVASGREKFNKLVYRDDVQVIEVNPQTPITRDQARAALRYGKYVALPLKPLLKDLPLLAQWLDVLEPEATVVATGVENASDVKSPLDVAALLVEISGDENWALPIKNSLGILTELVASDV</sequence>
<evidence type="ECO:0000313" key="2">
    <source>
        <dbReference type="Proteomes" id="UP000001431"/>
    </source>
</evidence>
<dbReference type="Proteomes" id="UP000001431">
    <property type="component" value="Chromosome"/>
</dbReference>
<dbReference type="SUPFAM" id="SSF89550">
    <property type="entry name" value="PHP domain-like"/>
    <property type="match status" value="1"/>
</dbReference>
<accession>A3MTG6</accession>
<dbReference type="HOGENOM" id="CLU_1444723_0_0_2"/>
<dbReference type="GeneID" id="4909403"/>
<dbReference type="STRING" id="410359.Pcal_0505"/>
<gene>
    <name evidence="1" type="ordered locus">Pcal_0505</name>
</gene>
<name>A3MTG6_PYRCJ</name>
<keyword evidence="2" id="KW-1185">Reference proteome</keyword>
<dbReference type="AlphaFoldDB" id="A3MTG6"/>
<dbReference type="eggNOG" id="arCOG00307">
    <property type="taxonomic scope" value="Archaea"/>
</dbReference>
<proteinExistence type="predicted"/>
<dbReference type="KEGG" id="pcl:Pcal_0505"/>
<reference evidence="1" key="1">
    <citation type="submission" date="2007-02" db="EMBL/GenBank/DDBJ databases">
        <title>Complete sequence of Pyrobaculum calidifontis JCM 11548.</title>
        <authorList>
            <consortium name="US DOE Joint Genome Institute"/>
            <person name="Copeland A."/>
            <person name="Lucas S."/>
            <person name="Lapidus A."/>
            <person name="Barry K."/>
            <person name="Glavina del Rio T."/>
            <person name="Dalin E."/>
            <person name="Tice H."/>
            <person name="Pitluck S."/>
            <person name="Chain P."/>
            <person name="Malfatti S."/>
            <person name="Shin M."/>
            <person name="Vergez L."/>
            <person name="Schmutz J."/>
            <person name="Larimer F."/>
            <person name="Land M."/>
            <person name="Hauser L."/>
            <person name="Kyrpides N."/>
            <person name="Mikhailova N."/>
            <person name="Cozen A.E."/>
            <person name="Fitz-Gibbon S.T."/>
            <person name="House C.H."/>
            <person name="Saltikov C."/>
            <person name="Lowe T.M."/>
            <person name="Richardson P."/>
        </authorList>
    </citation>
    <scope>NUCLEOTIDE SEQUENCE [LARGE SCALE GENOMIC DNA]</scope>
    <source>
        <strain evidence="1">JCM 11548</strain>
    </source>
</reference>
<organism evidence="1 2">
    <name type="scientific">Pyrobaculum calidifontis (strain DSM 21063 / JCM 11548 / VA1)</name>
    <dbReference type="NCBI Taxonomy" id="410359"/>
    <lineage>
        <taxon>Archaea</taxon>
        <taxon>Thermoproteota</taxon>
        <taxon>Thermoprotei</taxon>
        <taxon>Thermoproteales</taxon>
        <taxon>Thermoproteaceae</taxon>
        <taxon>Pyrobaculum</taxon>
    </lineage>
</organism>
<dbReference type="EMBL" id="CP000561">
    <property type="protein sequence ID" value="ABO07933.1"/>
    <property type="molecule type" value="Genomic_DNA"/>
</dbReference>
<evidence type="ECO:0000313" key="1">
    <source>
        <dbReference type="EMBL" id="ABO07933.1"/>
    </source>
</evidence>
<dbReference type="OrthoDB" id="27591at2157"/>